<gene>
    <name evidence="2" type="ORF">CLEI1391_LOCUS7734</name>
</gene>
<name>A0A7S0RH15_9CHLO</name>
<protein>
    <submittedName>
        <fullName evidence="2">Uncharacterized protein</fullName>
    </submittedName>
</protein>
<evidence type="ECO:0000256" key="1">
    <source>
        <dbReference type="SAM" id="MobiDB-lite"/>
    </source>
</evidence>
<feature type="region of interest" description="Disordered" evidence="1">
    <location>
        <begin position="71"/>
        <end position="142"/>
    </location>
</feature>
<feature type="region of interest" description="Disordered" evidence="1">
    <location>
        <begin position="1"/>
        <end position="55"/>
    </location>
</feature>
<accession>A0A7S0RH15</accession>
<evidence type="ECO:0000313" key="2">
    <source>
        <dbReference type="EMBL" id="CAD8676979.1"/>
    </source>
</evidence>
<reference evidence="2" key="1">
    <citation type="submission" date="2021-01" db="EMBL/GenBank/DDBJ databases">
        <authorList>
            <person name="Corre E."/>
            <person name="Pelletier E."/>
            <person name="Niang G."/>
            <person name="Scheremetjew M."/>
            <person name="Finn R."/>
            <person name="Kale V."/>
            <person name="Holt S."/>
            <person name="Cochrane G."/>
            <person name="Meng A."/>
            <person name="Brown T."/>
            <person name="Cohen L."/>
        </authorList>
    </citation>
    <scope>NUCLEOTIDE SEQUENCE</scope>
    <source>
        <strain evidence="2">SAG 11-49</strain>
    </source>
</reference>
<dbReference type="EMBL" id="HBFB01013739">
    <property type="protein sequence ID" value="CAD8676979.1"/>
    <property type="molecule type" value="Transcribed_RNA"/>
</dbReference>
<dbReference type="AlphaFoldDB" id="A0A7S0RH15"/>
<organism evidence="2">
    <name type="scientific">Chlamydomonas leiostraca</name>
    <dbReference type="NCBI Taxonomy" id="1034604"/>
    <lineage>
        <taxon>Eukaryota</taxon>
        <taxon>Viridiplantae</taxon>
        <taxon>Chlorophyta</taxon>
        <taxon>core chlorophytes</taxon>
        <taxon>Chlorophyceae</taxon>
        <taxon>CS clade</taxon>
        <taxon>Chlamydomonadales</taxon>
        <taxon>Chlamydomonadaceae</taxon>
        <taxon>Chlamydomonas</taxon>
    </lineage>
</organism>
<sequence>MLLQPSASQCAARHRLVQSRSVPVLPSHHRRPRTDDGKVMSTAPSLGQIQNPGWHGVYGAPMQRQHVLAHAGNDAAAAPAASSSAPAPSPATAAQPAQQAAPPQSPETSSGASPAPATPASTSSAAAASTKGAPPSVPPPQKIDWAARQRQLFVREILDGMTRQNRAGSTRKGVRPIMTKTQLDASAPKYTEEQLMAGFAALEALLPGFSPTLEGMSAAQWAEVAMDTKGTAAKIVTLKVVWPGVDLAQVLTRFPRPLLQTTAEITDDAAKVRDLLKRAKNPDAIIQAEPPLMVPKSLASVLVTINKWFHLAKDPVQVLENDPEIVRRAQEMDQPLEPVYQDEKGNWIVPELHYRERRADWQRYIDQQRGNNV</sequence>
<feature type="compositionally biased region" description="Low complexity" evidence="1">
    <location>
        <begin position="75"/>
        <end position="134"/>
    </location>
</feature>
<feature type="compositionally biased region" description="Polar residues" evidence="1">
    <location>
        <begin position="42"/>
        <end position="51"/>
    </location>
</feature>
<proteinExistence type="predicted"/>